<sequence>MVLRCLDLGEEPPLSVPGLLEWCRRRPAGDRVFGVPPGLLDAGARLVHPVGVTPTRTCLELASHERRGGIEQEARALLADLARRCRNTEQYRRSRRFLVRHVAVHQKDRFERGWDKEVWVRVRELYQPVPEFLVVAGKFLRCGTCRLPALLGGRRAPEHGAPVAGPQTWCEGERCPAGERMELVRDPERVLLLRRALRMFLALPSAVEHAGLETLAAHGLVHEAVPEELGSYRLPGLGAYTVHFYDRVQPVLLADRFTDLVDRLPGTPVLVLPRRSAGSTEFRRALAAALPDELRARTLISAPQELARRIHQHHTGRRKGAHA</sequence>
<dbReference type="AlphaFoldDB" id="E4N2Y8"/>
<evidence type="ECO:0000313" key="3">
    <source>
        <dbReference type="EMBL" id="BAJ32522.1"/>
    </source>
</evidence>
<dbReference type="Pfam" id="PF18156">
    <property type="entry name" value="pPIWI_RE_Y"/>
    <property type="match status" value="1"/>
</dbReference>
<dbReference type="EMBL" id="AP010968">
    <property type="protein sequence ID" value="BAJ32522.1"/>
    <property type="molecule type" value="Genomic_DNA"/>
</dbReference>
<accession>E4N2Y8</accession>
<feature type="domain" description="REase associating with pPIWI RE" evidence="1">
    <location>
        <begin position="206"/>
        <end position="318"/>
    </location>
</feature>
<organism evidence="3 4">
    <name type="scientific">Kitasatospora setae (strain ATCC 33774 / DSM 43861 / JCM 3304 / KCC A-0304 / NBRC 14216 / KM-6054)</name>
    <name type="common">Streptomyces setae</name>
    <dbReference type="NCBI Taxonomy" id="452652"/>
    <lineage>
        <taxon>Bacteria</taxon>
        <taxon>Bacillati</taxon>
        <taxon>Actinomycetota</taxon>
        <taxon>Actinomycetes</taxon>
        <taxon>Kitasatosporales</taxon>
        <taxon>Streptomycetaceae</taxon>
        <taxon>Kitasatospora</taxon>
    </lineage>
</organism>
<dbReference type="Pfam" id="PF18154">
    <property type="entry name" value="pPIWI_RE_REase"/>
    <property type="match status" value="1"/>
</dbReference>
<evidence type="ECO:0000259" key="2">
    <source>
        <dbReference type="Pfam" id="PF18156"/>
    </source>
</evidence>
<reference evidence="3 4" key="1">
    <citation type="journal article" date="2010" name="DNA Res.">
        <title>Genome sequence of Kitasatospora setae NBRC 14216T: an evolutionary snapshot of the family Streptomycetaceae.</title>
        <authorList>
            <person name="Ichikawa N."/>
            <person name="Oguchi A."/>
            <person name="Ikeda H."/>
            <person name="Ishikawa J."/>
            <person name="Kitani S."/>
            <person name="Watanabe Y."/>
            <person name="Nakamura S."/>
            <person name="Katano Y."/>
            <person name="Kishi E."/>
            <person name="Sasagawa M."/>
            <person name="Ankai A."/>
            <person name="Fukui S."/>
            <person name="Hashimoto Y."/>
            <person name="Kamata S."/>
            <person name="Otoguro M."/>
            <person name="Tanikawa S."/>
            <person name="Nihira T."/>
            <person name="Horinouchi S."/>
            <person name="Ohnishi Y."/>
            <person name="Hayakawa M."/>
            <person name="Kuzuyama T."/>
            <person name="Arisawa A."/>
            <person name="Nomoto F."/>
            <person name="Miura H."/>
            <person name="Takahashi Y."/>
            <person name="Fujita N."/>
        </authorList>
    </citation>
    <scope>NUCLEOTIDE SEQUENCE [LARGE SCALE GENOMIC DNA]</scope>
    <source>
        <strain evidence="4">ATCC 33774 / DSM 43861 / JCM 3304 / KCC A-0304 / NBRC 14216 / KM-6054</strain>
    </source>
</reference>
<proteinExistence type="predicted"/>
<feature type="domain" description="pPIWI-RE three-gene island" evidence="2">
    <location>
        <begin position="1"/>
        <end position="104"/>
    </location>
</feature>
<name>E4N2Y8_KITSK</name>
<gene>
    <name evidence="3" type="ordered locus">KSE_67640</name>
</gene>
<dbReference type="eggNOG" id="ENOG5034A29">
    <property type="taxonomic scope" value="Bacteria"/>
</dbReference>
<dbReference type="HOGENOM" id="CLU_859911_0_0_11"/>
<protein>
    <recommendedName>
        <fullName evidence="5">pPIWI-RE three-gene island domain-containing protein</fullName>
    </recommendedName>
</protein>
<dbReference type="KEGG" id="ksk:KSE_67640"/>
<evidence type="ECO:0000259" key="1">
    <source>
        <dbReference type="Pfam" id="PF18154"/>
    </source>
</evidence>
<dbReference type="PATRIC" id="fig|452652.3.peg.6786"/>
<dbReference type="InterPro" id="IPR041191">
    <property type="entry name" value="pPIWI_RE_Y"/>
</dbReference>
<dbReference type="InterPro" id="IPR040828">
    <property type="entry name" value="pPIWI_RE_REase"/>
</dbReference>
<dbReference type="Proteomes" id="UP000007076">
    <property type="component" value="Chromosome"/>
</dbReference>
<keyword evidence="4" id="KW-1185">Reference proteome</keyword>
<evidence type="ECO:0008006" key="5">
    <source>
        <dbReference type="Google" id="ProtNLM"/>
    </source>
</evidence>
<dbReference type="STRING" id="452652.KSE_67640"/>
<evidence type="ECO:0000313" key="4">
    <source>
        <dbReference type="Proteomes" id="UP000007076"/>
    </source>
</evidence>